<dbReference type="PROSITE" id="PS00324">
    <property type="entry name" value="ASPARTOKINASE"/>
    <property type="match status" value="1"/>
</dbReference>
<feature type="domain" description="ACT" evidence="19">
    <location>
        <begin position="344"/>
        <end position="403"/>
    </location>
</feature>
<feature type="binding site" evidence="16">
    <location>
        <position position="179"/>
    </location>
    <ligand>
        <name>ATP</name>
        <dbReference type="ChEBI" id="CHEBI:30616"/>
    </ligand>
</feature>
<accession>A0A9D2L5Z3</accession>
<gene>
    <name evidence="20" type="ORF">H9716_02045</name>
</gene>
<comment type="caution">
    <text evidence="20">The sequence shown here is derived from an EMBL/GenBank/DDBJ whole genome shotgun (WGS) entry which is preliminary data.</text>
</comment>
<dbReference type="PROSITE" id="PS51671">
    <property type="entry name" value="ACT"/>
    <property type="match status" value="2"/>
</dbReference>
<dbReference type="NCBIfam" id="NF005154">
    <property type="entry name" value="PRK06635.1-2"/>
    <property type="match status" value="1"/>
</dbReference>
<dbReference type="CDD" id="cd04261">
    <property type="entry name" value="AAK_AKii-LysC-BS"/>
    <property type="match status" value="1"/>
</dbReference>
<evidence type="ECO:0000256" key="1">
    <source>
        <dbReference type="ARBA" id="ARBA00003121"/>
    </source>
</evidence>
<dbReference type="EMBL" id="DWYS01000026">
    <property type="protein sequence ID" value="HJB06628.1"/>
    <property type="molecule type" value="Genomic_DNA"/>
</dbReference>
<evidence type="ECO:0000256" key="2">
    <source>
        <dbReference type="ARBA" id="ARBA00004766"/>
    </source>
</evidence>
<dbReference type="InterPro" id="IPR054352">
    <property type="entry name" value="ACT_Aspartokinase"/>
</dbReference>
<dbReference type="PIRSF" id="PIRSF000726">
    <property type="entry name" value="Asp_kin"/>
    <property type="match status" value="1"/>
</dbReference>
<organism evidence="20 21">
    <name type="scientific">Candidatus Enterocloster faecavium</name>
    <dbReference type="NCBI Taxonomy" id="2838560"/>
    <lineage>
        <taxon>Bacteria</taxon>
        <taxon>Bacillati</taxon>
        <taxon>Bacillota</taxon>
        <taxon>Clostridia</taxon>
        <taxon>Lachnospirales</taxon>
        <taxon>Lachnospiraceae</taxon>
        <taxon>Enterocloster</taxon>
    </lineage>
</organism>
<dbReference type="InterPro" id="IPR045865">
    <property type="entry name" value="ACT-like_dom_sf"/>
</dbReference>
<evidence type="ECO:0000256" key="12">
    <source>
        <dbReference type="ARBA" id="ARBA00022915"/>
    </source>
</evidence>
<comment type="similarity">
    <text evidence="5 17">Belongs to the aspartokinase family.</text>
</comment>
<keyword evidence="9 16" id="KW-0547">Nucleotide-binding</keyword>
<feature type="binding site" evidence="16">
    <location>
        <begin position="7"/>
        <end position="10"/>
    </location>
    <ligand>
        <name>ATP</name>
        <dbReference type="ChEBI" id="CHEBI:30616"/>
    </ligand>
</feature>
<comment type="pathway">
    <text evidence="2 18">Amino-acid biosynthesis; L-lysine biosynthesis via DAP pathway; (S)-tetrahydrodipicolinate from L-aspartate: step 1/4.</text>
</comment>
<dbReference type="GO" id="GO:0005524">
    <property type="term" value="F:ATP binding"/>
    <property type="evidence" value="ECO:0007669"/>
    <property type="project" value="UniProtKB-KW"/>
</dbReference>
<dbReference type="CDD" id="cd04923">
    <property type="entry name" value="ACT_AK-LysC-DapG-like_2"/>
    <property type="match status" value="1"/>
</dbReference>
<evidence type="ECO:0000256" key="7">
    <source>
        <dbReference type="ARBA" id="ARBA00022679"/>
    </source>
</evidence>
<feature type="binding site" evidence="16">
    <location>
        <position position="184"/>
    </location>
    <ligand>
        <name>ATP</name>
        <dbReference type="ChEBI" id="CHEBI:30616"/>
    </ligand>
</feature>
<keyword evidence="7 17" id="KW-0808">Transferase</keyword>
<dbReference type="NCBIfam" id="NF005155">
    <property type="entry name" value="PRK06635.1-4"/>
    <property type="match status" value="1"/>
</dbReference>
<evidence type="ECO:0000313" key="21">
    <source>
        <dbReference type="Proteomes" id="UP000886804"/>
    </source>
</evidence>
<dbReference type="CDD" id="cd04913">
    <property type="entry name" value="ACT_AKii-LysC-BS-like_1"/>
    <property type="match status" value="1"/>
</dbReference>
<dbReference type="NCBIfam" id="TIGR00657">
    <property type="entry name" value="asp_kinases"/>
    <property type="match status" value="1"/>
</dbReference>
<name>A0A9D2L5Z3_9FIRM</name>
<dbReference type="InterPro" id="IPR036393">
    <property type="entry name" value="AceGlu_kinase-like_sf"/>
</dbReference>
<keyword evidence="8" id="KW-0677">Repeat</keyword>
<comment type="pathway">
    <text evidence="3 18">Amino-acid biosynthesis; L-methionine biosynthesis via de novo pathway; L-homoserine from L-aspartate: step 1/3.</text>
</comment>
<evidence type="ECO:0000313" key="20">
    <source>
        <dbReference type="EMBL" id="HJB06628.1"/>
    </source>
</evidence>
<evidence type="ECO:0000256" key="18">
    <source>
        <dbReference type="RuleBase" id="RU004249"/>
    </source>
</evidence>
<evidence type="ECO:0000256" key="13">
    <source>
        <dbReference type="ARBA" id="ARBA00023154"/>
    </source>
</evidence>
<protein>
    <recommendedName>
        <fullName evidence="17">Aspartokinase</fullName>
        <ecNumber evidence="17">2.7.2.4</ecNumber>
    </recommendedName>
</protein>
<dbReference type="Gene3D" id="3.40.1160.10">
    <property type="entry name" value="Acetylglutamate kinase-like"/>
    <property type="match status" value="1"/>
</dbReference>
<dbReference type="AlphaFoldDB" id="A0A9D2L5Z3"/>
<evidence type="ECO:0000256" key="17">
    <source>
        <dbReference type="RuleBase" id="RU003448"/>
    </source>
</evidence>
<dbReference type="InterPro" id="IPR001341">
    <property type="entry name" value="Asp_kinase"/>
</dbReference>
<evidence type="ECO:0000256" key="9">
    <source>
        <dbReference type="ARBA" id="ARBA00022741"/>
    </source>
</evidence>
<feature type="binding site" evidence="16">
    <location>
        <position position="47"/>
    </location>
    <ligand>
        <name>substrate</name>
    </ligand>
</feature>
<dbReference type="NCBIfam" id="TIGR00656">
    <property type="entry name" value="asp_kin_monofn"/>
    <property type="match status" value="1"/>
</dbReference>
<dbReference type="SUPFAM" id="SSF53633">
    <property type="entry name" value="Carbamate kinase-like"/>
    <property type="match status" value="1"/>
</dbReference>
<dbReference type="InterPro" id="IPR002912">
    <property type="entry name" value="ACT_dom"/>
</dbReference>
<evidence type="ECO:0000256" key="16">
    <source>
        <dbReference type="PIRSR" id="PIRSR000726-1"/>
    </source>
</evidence>
<evidence type="ECO:0000256" key="6">
    <source>
        <dbReference type="ARBA" id="ARBA00022605"/>
    </source>
</evidence>
<dbReference type="Proteomes" id="UP000886804">
    <property type="component" value="Unassembled WGS sequence"/>
</dbReference>
<keyword evidence="13" id="KW-0457">Lysine biosynthesis</keyword>
<keyword evidence="11 16" id="KW-0067">ATP-binding</keyword>
<comment type="function">
    <text evidence="1">Catalyzes the phosphorylation of the beta-carboxyl group of aspartic acid with ATP to yield 4-phospho-L-aspartate, which is involved in the branched biosynthetic pathway leading to the biosynthesis of amino acids threonine, isoleucine and methionine.</text>
</comment>
<keyword evidence="6 18" id="KW-0028">Amino-acid biosynthesis</keyword>
<dbReference type="PANTHER" id="PTHR21499">
    <property type="entry name" value="ASPARTATE KINASE"/>
    <property type="match status" value="1"/>
</dbReference>
<dbReference type="PANTHER" id="PTHR21499:SF3">
    <property type="entry name" value="ASPARTOKINASE"/>
    <property type="match status" value="1"/>
</dbReference>
<dbReference type="GO" id="GO:0019877">
    <property type="term" value="P:diaminopimelate biosynthetic process"/>
    <property type="evidence" value="ECO:0007669"/>
    <property type="project" value="UniProtKB-KW"/>
</dbReference>
<dbReference type="InterPro" id="IPR001048">
    <property type="entry name" value="Asp/Glu/Uridylate_kinase"/>
</dbReference>
<dbReference type="GO" id="GO:0004072">
    <property type="term" value="F:aspartate kinase activity"/>
    <property type="evidence" value="ECO:0007669"/>
    <property type="project" value="UniProtKB-EC"/>
</dbReference>
<dbReference type="SUPFAM" id="SSF55021">
    <property type="entry name" value="ACT-like"/>
    <property type="match status" value="2"/>
</dbReference>
<comment type="pathway">
    <text evidence="4 18">Amino-acid biosynthesis; L-threonine biosynthesis; L-threonine from L-aspartate: step 1/5.</text>
</comment>
<feature type="binding site" evidence="16">
    <location>
        <position position="74"/>
    </location>
    <ligand>
        <name>substrate</name>
    </ligand>
</feature>
<evidence type="ECO:0000256" key="5">
    <source>
        <dbReference type="ARBA" id="ARBA00010122"/>
    </source>
</evidence>
<evidence type="ECO:0000259" key="19">
    <source>
        <dbReference type="PROSITE" id="PS51671"/>
    </source>
</evidence>
<evidence type="ECO:0000256" key="10">
    <source>
        <dbReference type="ARBA" id="ARBA00022777"/>
    </source>
</evidence>
<dbReference type="GO" id="GO:0009089">
    <property type="term" value="P:lysine biosynthetic process via diaminopimelate"/>
    <property type="evidence" value="ECO:0007669"/>
    <property type="project" value="InterPro"/>
</dbReference>
<reference evidence="20" key="1">
    <citation type="journal article" date="2021" name="PeerJ">
        <title>Extensive microbial diversity within the chicken gut microbiome revealed by metagenomics and culture.</title>
        <authorList>
            <person name="Gilroy R."/>
            <person name="Ravi A."/>
            <person name="Getino M."/>
            <person name="Pursley I."/>
            <person name="Horton D.L."/>
            <person name="Alikhan N.F."/>
            <person name="Baker D."/>
            <person name="Gharbi K."/>
            <person name="Hall N."/>
            <person name="Watson M."/>
            <person name="Adriaenssens E.M."/>
            <person name="Foster-Nyarko E."/>
            <person name="Jarju S."/>
            <person name="Secka A."/>
            <person name="Antonio M."/>
            <person name="Oren A."/>
            <person name="Chaudhuri R.R."/>
            <person name="La Ragione R."/>
            <person name="Hildebrand F."/>
            <person name="Pallen M.J."/>
        </authorList>
    </citation>
    <scope>NUCLEOTIDE SEQUENCE</scope>
    <source>
        <strain evidence="20">CHK188-4685</strain>
    </source>
</reference>
<dbReference type="FunFam" id="3.40.1160.10:FF:000002">
    <property type="entry name" value="Aspartokinase"/>
    <property type="match status" value="1"/>
</dbReference>
<evidence type="ECO:0000256" key="14">
    <source>
        <dbReference type="ARBA" id="ARBA00047872"/>
    </source>
</evidence>
<proteinExistence type="inferred from homology"/>
<dbReference type="Gene3D" id="3.30.2130.10">
    <property type="entry name" value="VC0802-like"/>
    <property type="match status" value="1"/>
</dbReference>
<dbReference type="EC" id="2.7.2.4" evidence="17"/>
<evidence type="ECO:0000256" key="8">
    <source>
        <dbReference type="ARBA" id="ARBA00022737"/>
    </source>
</evidence>
<dbReference type="Pfam" id="PF00696">
    <property type="entry name" value="AA_kinase"/>
    <property type="match status" value="1"/>
</dbReference>
<dbReference type="GO" id="GO:0005829">
    <property type="term" value="C:cytosol"/>
    <property type="evidence" value="ECO:0007669"/>
    <property type="project" value="TreeGrafter"/>
</dbReference>
<dbReference type="InterPro" id="IPR018042">
    <property type="entry name" value="Aspartate_kinase_CS"/>
</dbReference>
<evidence type="ECO:0000256" key="4">
    <source>
        <dbReference type="ARBA" id="ARBA00005139"/>
    </source>
</evidence>
<dbReference type="InterPro" id="IPR041740">
    <property type="entry name" value="AKii-LysC-BS"/>
</dbReference>
<keyword evidence="10 17" id="KW-0418">Kinase</keyword>
<feature type="binding site" evidence="16">
    <location>
        <begin position="173"/>
        <end position="174"/>
    </location>
    <ligand>
        <name>ATP</name>
        <dbReference type="ChEBI" id="CHEBI:30616"/>
    </ligand>
</feature>
<evidence type="ECO:0000256" key="3">
    <source>
        <dbReference type="ARBA" id="ARBA00004986"/>
    </source>
</evidence>
<feature type="domain" description="ACT" evidence="19">
    <location>
        <begin position="264"/>
        <end position="342"/>
    </location>
</feature>
<sequence length="403" mass="43338">MSLIVQKFGGTSVADADRLRHVAKIITDTYAKGHRVVAVLSAQGDTTDELIEKAKEINPNPSPREMDMLLSTGEQISVSLCAMAIEAMGYPVVSLTGWQSGILTNTVSMNARIKRLDTERVEAELDRRRIVIVTGFQGINRLGDITTLGRGGSDTSAVALAAALHADLCQIYTDVDGVYTADPREVKGARKLDEITYNEMLDLATLGAQVLHNRSVEMAKKYNVKLEVLSSFTGHPGTKIKEVAKGVEKSYISSVAKDKNIARIALLGVPDETGTSFKVFSLLAANNINVDIILQGIGQAERKDICFTVAEGDLERAAGLLKDHQESIGFRAMETNADVAKVSVVGAGMIGSPGVAAKLFEALYDAGININMISTSEIKISVLVDRKDAAKAVQVIHDKFFAM</sequence>
<evidence type="ECO:0000256" key="11">
    <source>
        <dbReference type="ARBA" id="ARBA00022840"/>
    </source>
</evidence>
<dbReference type="Pfam" id="PF22468">
    <property type="entry name" value="ACT_9"/>
    <property type="match status" value="2"/>
</dbReference>
<dbReference type="FunFam" id="3.30.2130.10:FF:000001">
    <property type="entry name" value="Bifunctional aspartokinase/homoserine dehydrogenase"/>
    <property type="match status" value="1"/>
</dbReference>
<reference evidence="20" key="2">
    <citation type="submission" date="2021-04" db="EMBL/GenBank/DDBJ databases">
        <authorList>
            <person name="Gilroy R."/>
        </authorList>
    </citation>
    <scope>NUCLEOTIDE SEQUENCE</scope>
    <source>
        <strain evidence="20">CHK188-4685</strain>
    </source>
</reference>
<dbReference type="InterPro" id="IPR005260">
    <property type="entry name" value="Asp_kin_monofn"/>
</dbReference>
<evidence type="ECO:0000256" key="15">
    <source>
        <dbReference type="ARBA" id="ARBA00063835"/>
    </source>
</evidence>
<comment type="catalytic activity">
    <reaction evidence="14 17">
        <text>L-aspartate + ATP = 4-phospho-L-aspartate + ADP</text>
        <dbReference type="Rhea" id="RHEA:23776"/>
        <dbReference type="ChEBI" id="CHEBI:29991"/>
        <dbReference type="ChEBI" id="CHEBI:30616"/>
        <dbReference type="ChEBI" id="CHEBI:57535"/>
        <dbReference type="ChEBI" id="CHEBI:456216"/>
        <dbReference type="EC" id="2.7.2.4"/>
    </reaction>
</comment>
<keyword evidence="12" id="KW-0220">Diaminopimelate biosynthesis</keyword>
<comment type="subunit">
    <text evidence="15">Tetramer consisting of 2 isoforms Alpha (catalytic and regulation) and of a homodimer of 2 isoforms Beta (regulation).</text>
</comment>
<dbReference type="GO" id="GO:0009090">
    <property type="term" value="P:homoserine biosynthetic process"/>
    <property type="evidence" value="ECO:0007669"/>
    <property type="project" value="TreeGrafter"/>
</dbReference>